<evidence type="ECO:0000313" key="2">
    <source>
        <dbReference type="Proteomes" id="UP000619479"/>
    </source>
</evidence>
<protein>
    <submittedName>
        <fullName evidence="1">Uncharacterized protein</fullName>
    </submittedName>
</protein>
<keyword evidence="2" id="KW-1185">Reference proteome</keyword>
<dbReference type="AlphaFoldDB" id="A0A919M5G6"/>
<gene>
    <name evidence="1" type="ORF">Acy02nite_12300</name>
</gene>
<proteinExistence type="predicted"/>
<reference evidence="1" key="1">
    <citation type="submission" date="2021-01" db="EMBL/GenBank/DDBJ databases">
        <title>Whole genome shotgun sequence of Actinoplanes cyaneus NBRC 14990.</title>
        <authorList>
            <person name="Komaki H."/>
            <person name="Tamura T."/>
        </authorList>
    </citation>
    <scope>NUCLEOTIDE SEQUENCE</scope>
    <source>
        <strain evidence="1">NBRC 14990</strain>
    </source>
</reference>
<evidence type="ECO:0000313" key="1">
    <source>
        <dbReference type="EMBL" id="GID63349.1"/>
    </source>
</evidence>
<accession>A0A919M5G6</accession>
<comment type="caution">
    <text evidence="1">The sequence shown here is derived from an EMBL/GenBank/DDBJ whole genome shotgun (WGS) entry which is preliminary data.</text>
</comment>
<name>A0A919M5G6_9ACTN</name>
<dbReference type="EMBL" id="BOMH01000007">
    <property type="protein sequence ID" value="GID63349.1"/>
    <property type="molecule type" value="Genomic_DNA"/>
</dbReference>
<organism evidence="1 2">
    <name type="scientific">Actinoplanes cyaneus</name>
    <dbReference type="NCBI Taxonomy" id="52696"/>
    <lineage>
        <taxon>Bacteria</taxon>
        <taxon>Bacillati</taxon>
        <taxon>Actinomycetota</taxon>
        <taxon>Actinomycetes</taxon>
        <taxon>Micromonosporales</taxon>
        <taxon>Micromonosporaceae</taxon>
        <taxon>Actinoplanes</taxon>
    </lineage>
</organism>
<dbReference type="Proteomes" id="UP000619479">
    <property type="component" value="Unassembled WGS sequence"/>
</dbReference>
<sequence>MRRGGFRAAVVLLVVAGAIGLVSGPAAAATGGDVSLLGSPAVSLLVSLL</sequence>